<evidence type="ECO:0000256" key="2">
    <source>
        <dbReference type="RuleBase" id="RU003616"/>
    </source>
</evidence>
<dbReference type="RefSeq" id="WP_348268759.1">
    <property type="nucleotide sequence ID" value="NZ_CP121194.1"/>
</dbReference>
<feature type="domain" description="SHSP" evidence="3">
    <location>
        <begin position="59"/>
        <end position="172"/>
    </location>
</feature>
<dbReference type="SUPFAM" id="SSF49764">
    <property type="entry name" value="HSP20-like chaperones"/>
    <property type="match status" value="1"/>
</dbReference>
<dbReference type="PANTHER" id="PTHR11527">
    <property type="entry name" value="HEAT-SHOCK PROTEIN 20 FAMILY MEMBER"/>
    <property type="match status" value="1"/>
</dbReference>
<evidence type="ECO:0000256" key="1">
    <source>
        <dbReference type="PROSITE-ProRule" id="PRU00285"/>
    </source>
</evidence>
<dbReference type="InterPro" id="IPR021327">
    <property type="entry name" value="DUF2934"/>
</dbReference>
<accession>A0AAU7D1E3</accession>
<evidence type="ECO:0000313" key="5">
    <source>
        <dbReference type="EMBL" id="XBH14701.1"/>
    </source>
</evidence>
<dbReference type="Pfam" id="PF11154">
    <property type="entry name" value="DUF2934"/>
    <property type="match status" value="1"/>
</dbReference>
<name>A0AAU7D1E3_9BACT</name>
<dbReference type="InterPro" id="IPR031107">
    <property type="entry name" value="Small_HSP"/>
</dbReference>
<proteinExistence type="inferred from homology"/>
<reference evidence="4" key="1">
    <citation type="submission" date="2023-03" db="EMBL/GenBank/DDBJ databases">
        <title>Edaphobacter sp.</title>
        <authorList>
            <person name="Huber K.J."/>
            <person name="Papendorf J."/>
            <person name="Pilke C."/>
            <person name="Bunk B."/>
            <person name="Sproeer C."/>
            <person name="Pester M."/>
        </authorList>
    </citation>
    <scope>NUCLEOTIDE SEQUENCE</scope>
    <source>
        <strain evidence="4">DSM 109919</strain>
        <strain evidence="5">DSM 109920</strain>
    </source>
</reference>
<comment type="similarity">
    <text evidence="1 2">Belongs to the small heat shock protein (HSP20) family.</text>
</comment>
<dbReference type="KEGG" id="epl:P4G45_05965"/>
<dbReference type="InterPro" id="IPR002068">
    <property type="entry name" value="A-crystallin/Hsp20_dom"/>
</dbReference>
<dbReference type="Gene3D" id="2.60.40.790">
    <property type="match status" value="1"/>
</dbReference>
<evidence type="ECO:0000313" key="4">
    <source>
        <dbReference type="EMBL" id="XBH11271.1"/>
    </source>
</evidence>
<dbReference type="EMBL" id="CP121195">
    <property type="protein sequence ID" value="XBH14701.1"/>
    <property type="molecule type" value="Genomic_DNA"/>
</dbReference>
<organism evidence="4">
    <name type="scientific">Edaphobacter paludis</name>
    <dbReference type="NCBI Taxonomy" id="3035702"/>
    <lineage>
        <taxon>Bacteria</taxon>
        <taxon>Pseudomonadati</taxon>
        <taxon>Acidobacteriota</taxon>
        <taxon>Terriglobia</taxon>
        <taxon>Terriglobales</taxon>
        <taxon>Acidobacteriaceae</taxon>
        <taxon>Edaphobacter</taxon>
    </lineage>
</organism>
<sequence>MSTAIAIQPKTAGRSIIDFPQSRSIFDDFEAITNQIAQRAFSLFRERGTEGRDLEDWFRAESELLKPMPVELSESDKDFTVKAEVAGFSIKDLTVRAEPNSVCIHGKKQETKEEKEGKKVRYSEVSSSEICRRIDLPASINPDKVSANLNNGVLELNIPKAAPPKTIEVTAA</sequence>
<evidence type="ECO:0000259" key="3">
    <source>
        <dbReference type="PROSITE" id="PS01031"/>
    </source>
</evidence>
<gene>
    <name evidence="4" type="ORF">P4G45_05965</name>
    <name evidence="5" type="ORF">P8936_05940</name>
</gene>
<protein>
    <submittedName>
        <fullName evidence="4">Hsp20/alpha crystallin family protein</fullName>
    </submittedName>
</protein>
<dbReference type="CDD" id="cd06464">
    <property type="entry name" value="ACD_sHsps-like"/>
    <property type="match status" value="1"/>
</dbReference>
<dbReference type="EMBL" id="CP121194">
    <property type="protein sequence ID" value="XBH11271.1"/>
    <property type="molecule type" value="Genomic_DNA"/>
</dbReference>
<dbReference type="InterPro" id="IPR008978">
    <property type="entry name" value="HSP20-like_chaperone"/>
</dbReference>
<dbReference type="PROSITE" id="PS01031">
    <property type="entry name" value="SHSP"/>
    <property type="match status" value="1"/>
</dbReference>
<dbReference type="Pfam" id="PF00011">
    <property type="entry name" value="HSP20"/>
    <property type="match status" value="1"/>
</dbReference>
<dbReference type="AlphaFoldDB" id="A0AAU7D1E3"/>
<accession>A0AAU7DCZ3</accession>